<dbReference type="AlphaFoldDB" id="A0A1H3L8G3"/>
<dbReference type="InterPro" id="IPR002711">
    <property type="entry name" value="HNH"/>
</dbReference>
<dbReference type="GO" id="GO:0004519">
    <property type="term" value="F:endonuclease activity"/>
    <property type="evidence" value="ECO:0007669"/>
    <property type="project" value="InterPro"/>
</dbReference>
<dbReference type="PANTHER" id="PTHR32097">
    <property type="entry name" value="CAMP-BINDING PROTEIN 1-RELATED"/>
    <property type="match status" value="1"/>
</dbReference>
<dbReference type="GO" id="GO:0046690">
    <property type="term" value="P:response to tellurium ion"/>
    <property type="evidence" value="ECO:0007669"/>
    <property type="project" value="UniProtKB-KW"/>
</dbReference>
<dbReference type="SMART" id="SM00507">
    <property type="entry name" value="HNHc"/>
    <property type="match status" value="1"/>
</dbReference>
<evidence type="ECO:0000259" key="3">
    <source>
        <dbReference type="SMART" id="SM00507"/>
    </source>
</evidence>
<accession>A0A1H3L8G3</accession>
<dbReference type="Pfam" id="PF02342">
    <property type="entry name" value="TerD"/>
    <property type="match status" value="1"/>
</dbReference>
<keyword evidence="1" id="KW-0778">Tellurium resistance</keyword>
<dbReference type="CDD" id="cd06974">
    <property type="entry name" value="TerD_like"/>
    <property type="match status" value="1"/>
</dbReference>
<dbReference type="EMBL" id="FNPK01000016">
    <property type="protein sequence ID" value="SDY60733.1"/>
    <property type="molecule type" value="Genomic_DNA"/>
</dbReference>
<feature type="region of interest" description="Disordered" evidence="2">
    <location>
        <begin position="174"/>
        <end position="193"/>
    </location>
</feature>
<dbReference type="Gene3D" id="2.60.60.30">
    <property type="entry name" value="sav2460 like domains"/>
    <property type="match status" value="1"/>
</dbReference>
<feature type="compositionally biased region" description="Polar residues" evidence="2">
    <location>
        <begin position="183"/>
        <end position="193"/>
    </location>
</feature>
<dbReference type="GO" id="GO:0003676">
    <property type="term" value="F:nucleic acid binding"/>
    <property type="evidence" value="ECO:0007669"/>
    <property type="project" value="InterPro"/>
</dbReference>
<feature type="domain" description="HNH nuclease" evidence="3">
    <location>
        <begin position="453"/>
        <end position="503"/>
    </location>
</feature>
<protein>
    <submittedName>
        <fullName evidence="4">Stress response protein SCP2</fullName>
    </submittedName>
</protein>
<sequence>MELVAGANTIIPTSLISIEIQIFGIDSSELDFSAYSLATNAKVCSDDDMIFYGQLHNKSQTIKLIQASSSVYFQINFPELSPQINKISICATLADEQQNFSSVNYLNIKIKNSNVIATSKITGQNRSEVALIIGEFYRYQQSWKFRFISQGFNGGLKSLAEHFGVNIADEQPLSEVSPPPIPSQATSDTTPNISNTLRDILLSPLKLIEKRKKQKELQLKQKEFQSKLSQYLSDGKLTNQERQQLDEFCIEHELDKQQLFKQSSLLINNFLHFTLANIIADRFVGKDEQDFINCLCDYFQPDQSIISEIKTTIQRVNNIAKIKKGDVNPIQTNQIVVKNSELIYLHQKDVLLTVQRKNANNIERYRGDLFVTSERIIYKSDKPKNILISNIISYESNKNMIFITSKTANNSGEFYIGKDVDFVEAHIEQSVKRFHRQIDLRQSTNNTRHITQETRNTVWQRCNGKCVECESTSYLEFDHIIPFSKGGSNSENNIQLLCRACNLSKSDRI</sequence>
<dbReference type="Proteomes" id="UP000199035">
    <property type="component" value="Unassembled WGS sequence"/>
</dbReference>
<organism evidence="4 5">
    <name type="scientific">Acinetobacter kyonggiensis</name>
    <dbReference type="NCBI Taxonomy" id="595670"/>
    <lineage>
        <taxon>Bacteria</taxon>
        <taxon>Pseudomonadati</taxon>
        <taxon>Pseudomonadota</taxon>
        <taxon>Gammaproteobacteria</taxon>
        <taxon>Moraxellales</taxon>
        <taxon>Moraxellaceae</taxon>
        <taxon>Acinetobacter</taxon>
    </lineage>
</organism>
<evidence type="ECO:0000313" key="4">
    <source>
        <dbReference type="EMBL" id="SDY60733.1"/>
    </source>
</evidence>
<dbReference type="CDD" id="cd00085">
    <property type="entry name" value="HNHc"/>
    <property type="match status" value="1"/>
</dbReference>
<gene>
    <name evidence="4" type="ORF">SAMN05421643_11663</name>
</gene>
<dbReference type="Gene3D" id="1.10.30.50">
    <property type="match status" value="1"/>
</dbReference>
<dbReference type="STRING" id="595670.SAMN05421643_11663"/>
<dbReference type="GO" id="GO:0008270">
    <property type="term" value="F:zinc ion binding"/>
    <property type="evidence" value="ECO:0007669"/>
    <property type="project" value="InterPro"/>
</dbReference>
<dbReference type="PANTHER" id="PTHR32097:SF3">
    <property type="entry name" value="TELLURITE RESISTANCE PROTEIN"/>
    <property type="match status" value="1"/>
</dbReference>
<dbReference type="InterPro" id="IPR051324">
    <property type="entry name" value="Stress/Tellurium_Resist"/>
</dbReference>
<evidence type="ECO:0000256" key="2">
    <source>
        <dbReference type="SAM" id="MobiDB-lite"/>
    </source>
</evidence>
<evidence type="ECO:0000256" key="1">
    <source>
        <dbReference type="ARBA" id="ARBA00022686"/>
    </source>
</evidence>
<keyword evidence="5" id="KW-1185">Reference proteome</keyword>
<dbReference type="RefSeq" id="WP_092691266.1">
    <property type="nucleotide sequence ID" value="NZ_FNPK01000016.1"/>
</dbReference>
<dbReference type="InterPro" id="IPR003615">
    <property type="entry name" value="HNH_nuc"/>
</dbReference>
<proteinExistence type="predicted"/>
<dbReference type="Pfam" id="PF01844">
    <property type="entry name" value="HNH"/>
    <property type="match status" value="1"/>
</dbReference>
<dbReference type="InterPro" id="IPR003325">
    <property type="entry name" value="TerD"/>
</dbReference>
<evidence type="ECO:0000313" key="5">
    <source>
        <dbReference type="Proteomes" id="UP000199035"/>
    </source>
</evidence>
<name>A0A1H3L8G3_9GAMM</name>
<reference evidence="5" key="1">
    <citation type="submission" date="2016-10" db="EMBL/GenBank/DDBJ databases">
        <authorList>
            <person name="Varghese N."/>
            <person name="Submissions S."/>
        </authorList>
    </citation>
    <scope>NUCLEOTIDE SEQUENCE [LARGE SCALE GENOMIC DNA]</scope>
    <source>
        <strain evidence="5">ANC 5109</strain>
    </source>
</reference>